<dbReference type="PROSITE" id="PS50887">
    <property type="entry name" value="GGDEF"/>
    <property type="match status" value="1"/>
</dbReference>
<evidence type="ECO:0000256" key="3">
    <source>
        <dbReference type="ARBA" id="ARBA00034247"/>
    </source>
</evidence>
<dbReference type="Pfam" id="PF00990">
    <property type="entry name" value="GGDEF"/>
    <property type="match status" value="1"/>
</dbReference>
<proteinExistence type="predicted"/>
<dbReference type="InterPro" id="IPR043128">
    <property type="entry name" value="Rev_trsase/Diguanyl_cyclase"/>
</dbReference>
<name>A0A2T4CNI4_9GAMM</name>
<dbReference type="InterPro" id="IPR029016">
    <property type="entry name" value="GAF-like_dom_sf"/>
</dbReference>
<evidence type="ECO:0000259" key="5">
    <source>
        <dbReference type="PROSITE" id="PS50887"/>
    </source>
</evidence>
<dbReference type="InterPro" id="IPR000014">
    <property type="entry name" value="PAS"/>
</dbReference>
<feature type="domain" description="GGDEF" evidence="5">
    <location>
        <begin position="391"/>
        <end position="524"/>
    </location>
</feature>
<dbReference type="InterPro" id="IPR001610">
    <property type="entry name" value="PAC"/>
</dbReference>
<dbReference type="SUPFAM" id="SSF55073">
    <property type="entry name" value="Nucleotide cyclase"/>
    <property type="match status" value="1"/>
</dbReference>
<dbReference type="InterPro" id="IPR003018">
    <property type="entry name" value="GAF"/>
</dbReference>
<dbReference type="AlphaFoldDB" id="A0A2T4CNI4"/>
<dbReference type="GO" id="GO:0043709">
    <property type="term" value="P:cell adhesion involved in single-species biofilm formation"/>
    <property type="evidence" value="ECO:0007669"/>
    <property type="project" value="TreeGrafter"/>
</dbReference>
<dbReference type="InterPro" id="IPR000160">
    <property type="entry name" value="GGDEF_dom"/>
</dbReference>
<dbReference type="Gene3D" id="3.30.450.40">
    <property type="match status" value="1"/>
</dbReference>
<dbReference type="Gene3D" id="3.30.450.20">
    <property type="entry name" value="PAS domain"/>
    <property type="match status" value="1"/>
</dbReference>
<evidence type="ECO:0000259" key="4">
    <source>
        <dbReference type="PROSITE" id="PS50113"/>
    </source>
</evidence>
<dbReference type="InterPro" id="IPR013655">
    <property type="entry name" value="PAS_fold_3"/>
</dbReference>
<dbReference type="PANTHER" id="PTHR45138">
    <property type="entry name" value="REGULATORY COMPONENTS OF SENSORY TRANSDUCTION SYSTEM"/>
    <property type="match status" value="1"/>
</dbReference>
<evidence type="ECO:0000313" key="7">
    <source>
        <dbReference type="Proteomes" id="UP000243022"/>
    </source>
</evidence>
<accession>A0A2T4CNI4</accession>
<comment type="catalytic activity">
    <reaction evidence="3">
        <text>2 GTP = 3',3'-c-di-GMP + 2 diphosphate</text>
        <dbReference type="Rhea" id="RHEA:24898"/>
        <dbReference type="ChEBI" id="CHEBI:33019"/>
        <dbReference type="ChEBI" id="CHEBI:37565"/>
        <dbReference type="ChEBI" id="CHEBI:58805"/>
        <dbReference type="EC" id="2.7.7.65"/>
    </reaction>
</comment>
<dbReference type="SMART" id="SM00086">
    <property type="entry name" value="PAC"/>
    <property type="match status" value="1"/>
</dbReference>
<dbReference type="InterPro" id="IPR035965">
    <property type="entry name" value="PAS-like_dom_sf"/>
</dbReference>
<organism evidence="6 7">
    <name type="scientific">Pseudidiomarina aestuarii</name>
    <dbReference type="NCBI Taxonomy" id="624146"/>
    <lineage>
        <taxon>Bacteria</taxon>
        <taxon>Pseudomonadati</taxon>
        <taxon>Pseudomonadota</taxon>
        <taxon>Gammaproteobacteria</taxon>
        <taxon>Alteromonadales</taxon>
        <taxon>Idiomarinaceae</taxon>
        <taxon>Pseudidiomarina</taxon>
    </lineage>
</organism>
<dbReference type="SUPFAM" id="SSF55785">
    <property type="entry name" value="PYP-like sensor domain (PAS domain)"/>
    <property type="match status" value="1"/>
</dbReference>
<sequence>VTPHETVRWVHHFARADKDHNNKVMRVRGYLLDDTKGKRLELELLEANRSFDLALAVGELSTWDWDLETNAVDVSHTWEEMLGIPESQADSRGWMKLLHPDDIEAARQALFAHIRDETARFETRFRLRHADGHYIWLHSVGRVVQRDKQRKALRIVGIHHDITEQVENERIRSQQEAVLSLVGQVQHDFLLVKDFASVCQSTLDRLLDLTGSQLGLIGELPPQARQRNLLYLHGMRGVNEPTLTNEITDKLVSQGVDVAVSGDIIKSVLVRGEPIICNEPVSLLEAEFKPLQLPEFKNALFIPVYFQRDVIGMLVLANAEYYEREQLYMLQPLLNTLGTLMHMRRVEEEREHAVAELRRLATTDELTGCVNRRVFLEQCELRFDELKRYKTPVSVAVIDLDHFKKVNDTYGHAAGDEVLRKFAELAREELRELDVLGRLGGEEFAILYPYTDSDKALQATERLRERLATLTIPFEQRELNVTMRAGVTELSPEEADIDRWIARADAALYAAKNAGRNRCIASDKV</sequence>
<dbReference type="EMBL" id="PYVS01000010">
    <property type="protein sequence ID" value="PTB83141.1"/>
    <property type="molecule type" value="Genomic_DNA"/>
</dbReference>
<dbReference type="SMART" id="SM00267">
    <property type="entry name" value="GGDEF"/>
    <property type="match status" value="1"/>
</dbReference>
<dbReference type="Proteomes" id="UP000243022">
    <property type="component" value="Unassembled WGS sequence"/>
</dbReference>
<dbReference type="NCBIfam" id="TIGR00229">
    <property type="entry name" value="sensory_box"/>
    <property type="match status" value="1"/>
</dbReference>
<dbReference type="NCBIfam" id="TIGR00254">
    <property type="entry name" value="GGDEF"/>
    <property type="match status" value="1"/>
</dbReference>
<gene>
    <name evidence="6" type="ORF">C9986_00970</name>
</gene>
<dbReference type="PANTHER" id="PTHR45138:SF9">
    <property type="entry name" value="DIGUANYLATE CYCLASE DGCM-RELATED"/>
    <property type="match status" value="1"/>
</dbReference>
<dbReference type="Gene3D" id="3.30.70.270">
    <property type="match status" value="1"/>
</dbReference>
<dbReference type="Pfam" id="PF13185">
    <property type="entry name" value="GAF_2"/>
    <property type="match status" value="1"/>
</dbReference>
<evidence type="ECO:0000256" key="1">
    <source>
        <dbReference type="ARBA" id="ARBA00001946"/>
    </source>
</evidence>
<dbReference type="EC" id="2.7.7.65" evidence="2"/>
<feature type="non-terminal residue" evidence="6">
    <location>
        <position position="1"/>
    </location>
</feature>
<protein>
    <recommendedName>
        <fullName evidence="2">diguanylate cyclase</fullName>
        <ecNumber evidence="2">2.7.7.65</ecNumber>
    </recommendedName>
</protein>
<evidence type="ECO:0000313" key="6">
    <source>
        <dbReference type="EMBL" id="PTB83141.1"/>
    </source>
</evidence>
<dbReference type="InterPro" id="IPR029787">
    <property type="entry name" value="Nucleotide_cyclase"/>
</dbReference>
<dbReference type="CDD" id="cd00130">
    <property type="entry name" value="PAS"/>
    <property type="match status" value="1"/>
</dbReference>
<dbReference type="GO" id="GO:0052621">
    <property type="term" value="F:diguanylate cyclase activity"/>
    <property type="evidence" value="ECO:0007669"/>
    <property type="project" value="UniProtKB-EC"/>
</dbReference>
<dbReference type="SUPFAM" id="SSF55781">
    <property type="entry name" value="GAF domain-like"/>
    <property type="match status" value="1"/>
</dbReference>
<feature type="domain" description="PAC" evidence="4">
    <location>
        <begin position="121"/>
        <end position="174"/>
    </location>
</feature>
<evidence type="ECO:0000256" key="2">
    <source>
        <dbReference type="ARBA" id="ARBA00012528"/>
    </source>
</evidence>
<dbReference type="Pfam" id="PF08447">
    <property type="entry name" value="PAS_3"/>
    <property type="match status" value="1"/>
</dbReference>
<dbReference type="InterPro" id="IPR050469">
    <property type="entry name" value="Diguanylate_Cyclase"/>
</dbReference>
<dbReference type="GO" id="GO:0005886">
    <property type="term" value="C:plasma membrane"/>
    <property type="evidence" value="ECO:0007669"/>
    <property type="project" value="TreeGrafter"/>
</dbReference>
<comment type="cofactor">
    <cofactor evidence="1">
        <name>Mg(2+)</name>
        <dbReference type="ChEBI" id="CHEBI:18420"/>
    </cofactor>
</comment>
<dbReference type="FunFam" id="3.30.70.270:FF:000001">
    <property type="entry name" value="Diguanylate cyclase domain protein"/>
    <property type="match status" value="1"/>
</dbReference>
<comment type="caution">
    <text evidence="6">The sequence shown here is derived from an EMBL/GenBank/DDBJ whole genome shotgun (WGS) entry which is preliminary data.</text>
</comment>
<dbReference type="CDD" id="cd01949">
    <property type="entry name" value="GGDEF"/>
    <property type="match status" value="1"/>
</dbReference>
<dbReference type="PROSITE" id="PS50113">
    <property type="entry name" value="PAC"/>
    <property type="match status" value="1"/>
</dbReference>
<dbReference type="InterPro" id="IPR000700">
    <property type="entry name" value="PAS-assoc_C"/>
</dbReference>
<dbReference type="GO" id="GO:1902201">
    <property type="term" value="P:negative regulation of bacterial-type flagellum-dependent cell motility"/>
    <property type="evidence" value="ECO:0007669"/>
    <property type="project" value="TreeGrafter"/>
</dbReference>
<reference evidence="6 7" key="1">
    <citation type="submission" date="2018-03" db="EMBL/GenBank/DDBJ databases">
        <title>Cross-interface Injection: A General Nanoliter Liquid Handling Method Applied to Single Cells Genome Amplification Automated Nanoliter Liquid Handling Applied to Single Cell Multiple Displacement Amplification.</title>
        <authorList>
            <person name="Yun J."/>
            <person name="Xu P."/>
            <person name="Xu J."/>
            <person name="Dai X."/>
            <person name="Wang Y."/>
            <person name="Zheng X."/>
            <person name="Cao C."/>
            <person name="Yi Q."/>
            <person name="Zhu Y."/>
            <person name="Wang L."/>
            <person name="Dong Z."/>
            <person name="Huang Y."/>
            <person name="Huang L."/>
            <person name="Du W."/>
        </authorList>
    </citation>
    <scope>NUCLEOTIDE SEQUENCE [LARGE SCALE GENOMIC DNA]</scope>
    <source>
        <strain evidence="6 7">Z-E1-2</strain>
    </source>
</reference>